<organism evidence="2 3">
    <name type="scientific">Actinocorallia longicatena</name>
    <dbReference type="NCBI Taxonomy" id="111803"/>
    <lineage>
        <taxon>Bacteria</taxon>
        <taxon>Bacillati</taxon>
        <taxon>Actinomycetota</taxon>
        <taxon>Actinomycetes</taxon>
        <taxon>Streptosporangiales</taxon>
        <taxon>Thermomonosporaceae</taxon>
        <taxon>Actinocorallia</taxon>
    </lineage>
</organism>
<gene>
    <name evidence="2" type="ORF">GCM10010468_11430</name>
</gene>
<dbReference type="Pfam" id="PF04149">
    <property type="entry name" value="DUF397"/>
    <property type="match status" value="1"/>
</dbReference>
<evidence type="ECO:0000313" key="3">
    <source>
        <dbReference type="Proteomes" id="UP001501237"/>
    </source>
</evidence>
<comment type="caution">
    <text evidence="2">The sequence shown here is derived from an EMBL/GenBank/DDBJ whole genome shotgun (WGS) entry which is preliminary data.</text>
</comment>
<dbReference type="InterPro" id="IPR007278">
    <property type="entry name" value="DUF397"/>
</dbReference>
<proteinExistence type="predicted"/>
<name>A0ABP6Q279_9ACTN</name>
<sequence length="80" mass="8641">MGESVMIHHGAEECWRKSSASNPAGNCVEIRRLRSGSVAVRNSRHPDGAALVYASADMALFLRRLKARPGPDGRRPPTAS</sequence>
<dbReference type="Proteomes" id="UP001501237">
    <property type="component" value="Unassembled WGS sequence"/>
</dbReference>
<feature type="domain" description="DUF397" evidence="1">
    <location>
        <begin position="15"/>
        <end position="66"/>
    </location>
</feature>
<dbReference type="RefSeq" id="WP_425547739.1">
    <property type="nucleotide sequence ID" value="NZ_BAAAUV010000003.1"/>
</dbReference>
<evidence type="ECO:0000259" key="1">
    <source>
        <dbReference type="Pfam" id="PF04149"/>
    </source>
</evidence>
<reference evidence="3" key="1">
    <citation type="journal article" date="2019" name="Int. J. Syst. Evol. Microbiol.">
        <title>The Global Catalogue of Microorganisms (GCM) 10K type strain sequencing project: providing services to taxonomists for standard genome sequencing and annotation.</title>
        <authorList>
            <consortium name="The Broad Institute Genomics Platform"/>
            <consortium name="The Broad Institute Genome Sequencing Center for Infectious Disease"/>
            <person name="Wu L."/>
            <person name="Ma J."/>
        </authorList>
    </citation>
    <scope>NUCLEOTIDE SEQUENCE [LARGE SCALE GENOMIC DNA]</scope>
    <source>
        <strain evidence="3">JCM 9377</strain>
    </source>
</reference>
<evidence type="ECO:0000313" key="2">
    <source>
        <dbReference type="EMBL" id="GAA3199307.1"/>
    </source>
</evidence>
<accession>A0ABP6Q279</accession>
<keyword evidence="3" id="KW-1185">Reference proteome</keyword>
<protein>
    <recommendedName>
        <fullName evidence="1">DUF397 domain-containing protein</fullName>
    </recommendedName>
</protein>
<dbReference type="EMBL" id="BAAAUV010000003">
    <property type="protein sequence ID" value="GAA3199307.1"/>
    <property type="molecule type" value="Genomic_DNA"/>
</dbReference>